<dbReference type="Gene3D" id="3.40.50.2300">
    <property type="match status" value="1"/>
</dbReference>
<accession>A0A2P8E9E5</accession>
<dbReference type="PANTHER" id="PTHR43428">
    <property type="entry name" value="ARSENATE REDUCTASE"/>
    <property type="match status" value="1"/>
</dbReference>
<evidence type="ECO:0000259" key="2">
    <source>
        <dbReference type="PROSITE" id="PS50987"/>
    </source>
</evidence>
<dbReference type="InterPro" id="IPR001845">
    <property type="entry name" value="HTH_ArsR_DNA-bd_dom"/>
</dbReference>
<dbReference type="SMART" id="SM00347">
    <property type="entry name" value="HTH_MARR"/>
    <property type="match status" value="1"/>
</dbReference>
<dbReference type="Pfam" id="PF12840">
    <property type="entry name" value="HTH_20"/>
    <property type="match status" value="1"/>
</dbReference>
<dbReference type="PANTHER" id="PTHR43428:SF1">
    <property type="entry name" value="ARSENATE REDUCTASE"/>
    <property type="match status" value="1"/>
</dbReference>
<keyword evidence="1" id="KW-0059">Arsenical resistance</keyword>
<name>A0A2P8E9E5_9ACTN</name>
<feature type="domain" description="HTH arsR-type" evidence="2">
    <location>
        <begin position="2"/>
        <end position="97"/>
    </location>
</feature>
<dbReference type="GO" id="GO:0003700">
    <property type="term" value="F:DNA-binding transcription factor activity"/>
    <property type="evidence" value="ECO:0007669"/>
    <property type="project" value="InterPro"/>
</dbReference>
<dbReference type="GO" id="GO:0046685">
    <property type="term" value="P:response to arsenic-containing substance"/>
    <property type="evidence" value="ECO:0007669"/>
    <property type="project" value="UniProtKB-KW"/>
</dbReference>
<dbReference type="InterPro" id="IPR036196">
    <property type="entry name" value="Ptyr_pPase_sf"/>
</dbReference>
<dbReference type="InterPro" id="IPR036388">
    <property type="entry name" value="WH-like_DNA-bd_sf"/>
</dbReference>
<dbReference type="AlphaFoldDB" id="A0A2P8E9E5"/>
<keyword evidence="4" id="KW-1185">Reference proteome</keyword>
<dbReference type="SMART" id="SM00418">
    <property type="entry name" value="HTH_ARSR"/>
    <property type="match status" value="1"/>
</dbReference>
<proteinExistence type="predicted"/>
<evidence type="ECO:0000256" key="1">
    <source>
        <dbReference type="ARBA" id="ARBA00022849"/>
    </source>
</evidence>
<dbReference type="InterPro" id="IPR023485">
    <property type="entry name" value="Ptyr_pPase"/>
</dbReference>
<reference evidence="3 4" key="1">
    <citation type="submission" date="2018-03" db="EMBL/GenBank/DDBJ databases">
        <title>Genomic Encyclopedia of Archaeal and Bacterial Type Strains, Phase II (KMG-II): from individual species to whole genera.</title>
        <authorList>
            <person name="Goeker M."/>
        </authorList>
    </citation>
    <scope>NUCLEOTIDE SEQUENCE [LARGE SCALE GENOMIC DNA]</scope>
    <source>
        <strain evidence="3 4">DSM 45211</strain>
    </source>
</reference>
<evidence type="ECO:0000313" key="3">
    <source>
        <dbReference type="EMBL" id="PSL06099.1"/>
    </source>
</evidence>
<comment type="caution">
    <text evidence="3">The sequence shown here is derived from an EMBL/GenBank/DDBJ whole genome shotgun (WGS) entry which is preliminary data.</text>
</comment>
<dbReference type="RefSeq" id="WP_106536306.1">
    <property type="nucleotide sequence ID" value="NZ_ML142903.1"/>
</dbReference>
<gene>
    <name evidence="3" type="ORF">CLV30_103254</name>
</gene>
<dbReference type="InterPro" id="IPR000835">
    <property type="entry name" value="HTH_MarR-typ"/>
</dbReference>
<dbReference type="SUPFAM" id="SSF52788">
    <property type="entry name" value="Phosphotyrosine protein phosphatases I"/>
    <property type="match status" value="1"/>
</dbReference>
<evidence type="ECO:0000313" key="4">
    <source>
        <dbReference type="Proteomes" id="UP000243528"/>
    </source>
</evidence>
<sequence>MDVEVSLERRAAVHAALGDAGRLAIVDALAVGDLTPGELAERLDVGSNLLAHHLRVLEEVGLVRRRRSEGDRRRSYVTLTDAASVVSSPTAQPKASQHDISRVVFVCSRNSARSQLAAGLWRRWSPFPVTSAGTHPAERVHPGALAVARRHGVTLHAPTTRHVAAVIRPGDLVVAVCDQAHEELPDDDRLHWSIPDPVREASDQAFDAVVADLTSRVPRLAGQVVHTEHPAHATHPTRRRTS</sequence>
<dbReference type="Gene3D" id="1.10.10.10">
    <property type="entry name" value="Winged helix-like DNA-binding domain superfamily/Winged helix DNA-binding domain"/>
    <property type="match status" value="1"/>
</dbReference>
<dbReference type="EMBL" id="PYGE01000003">
    <property type="protein sequence ID" value="PSL06099.1"/>
    <property type="molecule type" value="Genomic_DNA"/>
</dbReference>
<dbReference type="Pfam" id="PF01451">
    <property type="entry name" value="LMWPc"/>
    <property type="match status" value="1"/>
</dbReference>
<dbReference type="OrthoDB" id="9784339at2"/>
<dbReference type="Proteomes" id="UP000243528">
    <property type="component" value="Unassembled WGS sequence"/>
</dbReference>
<organism evidence="3 4">
    <name type="scientific">Haloactinopolyspora alba</name>
    <dbReference type="NCBI Taxonomy" id="648780"/>
    <lineage>
        <taxon>Bacteria</taxon>
        <taxon>Bacillati</taxon>
        <taxon>Actinomycetota</taxon>
        <taxon>Actinomycetes</taxon>
        <taxon>Jiangellales</taxon>
        <taxon>Jiangellaceae</taxon>
        <taxon>Haloactinopolyspora</taxon>
    </lineage>
</organism>
<dbReference type="PROSITE" id="PS50987">
    <property type="entry name" value="HTH_ARSR_2"/>
    <property type="match status" value="1"/>
</dbReference>
<dbReference type="CDD" id="cd00090">
    <property type="entry name" value="HTH_ARSR"/>
    <property type="match status" value="1"/>
</dbReference>
<dbReference type="InterPro" id="IPR011991">
    <property type="entry name" value="ArsR-like_HTH"/>
</dbReference>
<dbReference type="SMART" id="SM00226">
    <property type="entry name" value="LMWPc"/>
    <property type="match status" value="1"/>
</dbReference>
<dbReference type="InterPro" id="IPR036390">
    <property type="entry name" value="WH_DNA-bd_sf"/>
</dbReference>
<dbReference type="SUPFAM" id="SSF46785">
    <property type="entry name" value="Winged helix' DNA-binding domain"/>
    <property type="match status" value="1"/>
</dbReference>
<protein>
    <submittedName>
        <fullName evidence="3">Protein-tyrosine-phosphatase</fullName>
    </submittedName>
</protein>